<sequence length="263" mass="28734">MGIHPDTTDPLPGISVPPGTILGYRADGRPIHVIAGAAETDDEPDIEVEPDDDPEPEPEADPEPEPDDKPKPKPPAKKDDPKPGDDDYEPPSKTEWARTQAALKKANDDAKRHRLRNKELEDKARGDESDHEKALREAREEGERKYRAPLVQTAARSALVEAGALAFLSDEKEPESQAAREKGESRLKRLLKLVDTDALDIDDDGSVSGLDAAVDELRRDYPELFSAPARKPKARPTGAPRPAAVEKPKSTAEIHANRILGKA</sequence>
<dbReference type="Proteomes" id="UP000629287">
    <property type="component" value="Unassembled WGS sequence"/>
</dbReference>
<evidence type="ECO:0000313" key="3">
    <source>
        <dbReference type="Proteomes" id="UP000629287"/>
    </source>
</evidence>
<proteinExistence type="predicted"/>
<evidence type="ECO:0000313" key="2">
    <source>
        <dbReference type="EMBL" id="MBE1597210.1"/>
    </source>
</evidence>
<keyword evidence="3" id="KW-1185">Reference proteome</keyword>
<dbReference type="RefSeq" id="WP_046916588.1">
    <property type="nucleotide sequence ID" value="NZ_JADBGF010000001.1"/>
</dbReference>
<comment type="caution">
    <text evidence="2">The sequence shown here is derived from an EMBL/GenBank/DDBJ whole genome shotgun (WGS) entry which is preliminary data.</text>
</comment>
<dbReference type="AlphaFoldDB" id="A0A8I0P773"/>
<name>A0A8I0P773_9ACTN</name>
<dbReference type="EMBL" id="JADBGF010000001">
    <property type="protein sequence ID" value="MBE1597210.1"/>
    <property type="molecule type" value="Genomic_DNA"/>
</dbReference>
<accession>A0A8I0P773</accession>
<dbReference type="GeneID" id="86827909"/>
<organism evidence="2 3">
    <name type="scientific">Streptomyces stelliscabiei</name>
    <dbReference type="NCBI Taxonomy" id="146820"/>
    <lineage>
        <taxon>Bacteria</taxon>
        <taxon>Bacillati</taxon>
        <taxon>Actinomycetota</taxon>
        <taxon>Actinomycetes</taxon>
        <taxon>Kitasatosporales</taxon>
        <taxon>Streptomycetaceae</taxon>
        <taxon>Streptomyces</taxon>
    </lineage>
</organism>
<dbReference type="OrthoDB" id="4331496at2"/>
<gene>
    <name evidence="2" type="ORF">H4687_003339</name>
</gene>
<evidence type="ECO:0008006" key="4">
    <source>
        <dbReference type="Google" id="ProtNLM"/>
    </source>
</evidence>
<feature type="compositionally biased region" description="Acidic residues" evidence="1">
    <location>
        <begin position="39"/>
        <end position="66"/>
    </location>
</feature>
<feature type="compositionally biased region" description="Basic and acidic residues" evidence="1">
    <location>
        <begin position="67"/>
        <end position="96"/>
    </location>
</feature>
<protein>
    <recommendedName>
        <fullName evidence="4">Scaffolding protein</fullName>
    </recommendedName>
</protein>
<evidence type="ECO:0000256" key="1">
    <source>
        <dbReference type="SAM" id="MobiDB-lite"/>
    </source>
</evidence>
<feature type="region of interest" description="Disordered" evidence="1">
    <location>
        <begin position="1"/>
        <end position="145"/>
    </location>
</feature>
<feature type="compositionally biased region" description="Basic and acidic residues" evidence="1">
    <location>
        <begin position="105"/>
        <end position="145"/>
    </location>
</feature>
<feature type="region of interest" description="Disordered" evidence="1">
    <location>
        <begin position="224"/>
        <end position="251"/>
    </location>
</feature>
<reference evidence="2 3" key="1">
    <citation type="submission" date="2020-10" db="EMBL/GenBank/DDBJ databases">
        <title>Sequencing the genomes of 1000 actinobacteria strains.</title>
        <authorList>
            <person name="Klenk H.-P."/>
        </authorList>
    </citation>
    <scope>NUCLEOTIDE SEQUENCE [LARGE SCALE GENOMIC DNA]</scope>
    <source>
        <strain evidence="2 3">DSM 41803</strain>
    </source>
</reference>